<dbReference type="GO" id="GO:0009897">
    <property type="term" value="C:external side of plasma membrane"/>
    <property type="evidence" value="ECO:0007669"/>
    <property type="project" value="Ensembl"/>
</dbReference>
<name>A0A8C5KLR5_JACJA</name>
<dbReference type="GO" id="GO:0008035">
    <property type="term" value="F:high-density lipoprotein particle binding"/>
    <property type="evidence" value="ECO:0007669"/>
    <property type="project" value="Ensembl"/>
</dbReference>
<dbReference type="AlphaFoldDB" id="A0A8C5KLR5"/>
<evidence type="ECO:0000313" key="5">
    <source>
        <dbReference type="Ensembl" id="ENSJJAP00000010933.1"/>
    </source>
</evidence>
<evidence type="ECO:0000256" key="1">
    <source>
        <dbReference type="ARBA" id="ARBA00022729"/>
    </source>
</evidence>
<dbReference type="InterPro" id="IPR035076">
    <property type="entry name" value="Toxin/TOLIP"/>
</dbReference>
<dbReference type="GO" id="GO:0050821">
    <property type="term" value="P:protein stabilization"/>
    <property type="evidence" value="ECO:0007669"/>
    <property type="project" value="Ensembl"/>
</dbReference>
<dbReference type="GO" id="GO:1902494">
    <property type="term" value="C:catalytic complex"/>
    <property type="evidence" value="ECO:0007669"/>
    <property type="project" value="Ensembl"/>
</dbReference>
<dbReference type="Gene3D" id="2.10.60.10">
    <property type="entry name" value="CD59"/>
    <property type="match status" value="1"/>
</dbReference>
<dbReference type="FunFam" id="2.10.60.10:FF:000003">
    <property type="entry name" value="lymphocyte antigen 6E isoform X1"/>
    <property type="match status" value="1"/>
</dbReference>
<accession>A0A8C5KLR5</accession>
<dbReference type="GO" id="GO:0019433">
    <property type="term" value="P:triglyceride catabolic process"/>
    <property type="evidence" value="ECO:0007669"/>
    <property type="project" value="Ensembl"/>
</dbReference>
<keyword evidence="1 3" id="KW-0732">Signal</keyword>
<evidence type="ECO:0000259" key="4">
    <source>
        <dbReference type="Pfam" id="PF00087"/>
    </source>
</evidence>
<dbReference type="GO" id="GO:0035473">
    <property type="term" value="F:lipase binding"/>
    <property type="evidence" value="ECO:0007669"/>
    <property type="project" value="Ensembl"/>
</dbReference>
<dbReference type="CDD" id="cd23575">
    <property type="entry name" value="TFP_LU_ECD_GPIHBP1"/>
    <property type="match status" value="1"/>
</dbReference>
<dbReference type="InterPro" id="IPR045860">
    <property type="entry name" value="Snake_toxin-like_sf"/>
</dbReference>
<dbReference type="GO" id="GO:0090321">
    <property type="term" value="P:positive regulation of chylomicron remnant clearance"/>
    <property type="evidence" value="ECO:0007669"/>
    <property type="project" value="Ensembl"/>
</dbReference>
<organism evidence="5 6">
    <name type="scientific">Jaculus jaculus</name>
    <name type="common">Lesser Egyptian jerboa</name>
    <dbReference type="NCBI Taxonomy" id="51337"/>
    <lineage>
        <taxon>Eukaryota</taxon>
        <taxon>Metazoa</taxon>
        <taxon>Chordata</taxon>
        <taxon>Craniata</taxon>
        <taxon>Vertebrata</taxon>
        <taxon>Euteleostomi</taxon>
        <taxon>Mammalia</taxon>
        <taxon>Eutheria</taxon>
        <taxon>Euarchontoglires</taxon>
        <taxon>Glires</taxon>
        <taxon>Rodentia</taxon>
        <taxon>Myomorpha</taxon>
        <taxon>Dipodoidea</taxon>
        <taxon>Dipodidae</taxon>
        <taxon>Dipodinae</taxon>
        <taxon>Jaculus</taxon>
    </lineage>
</organism>
<dbReference type="GO" id="GO:0042632">
    <property type="term" value="P:cholesterol homeostasis"/>
    <property type="evidence" value="ECO:0007669"/>
    <property type="project" value="Ensembl"/>
</dbReference>
<dbReference type="GO" id="GO:0006886">
    <property type="term" value="P:intracellular protein transport"/>
    <property type="evidence" value="ECO:0007669"/>
    <property type="project" value="Ensembl"/>
</dbReference>
<dbReference type="GO" id="GO:0140318">
    <property type="term" value="F:protein transporter activity"/>
    <property type="evidence" value="ECO:0007669"/>
    <property type="project" value="Ensembl"/>
</dbReference>
<feature type="compositionally biased region" description="Acidic residues" evidence="2">
    <location>
        <begin position="31"/>
        <end position="51"/>
    </location>
</feature>
<dbReference type="GO" id="GO:0006869">
    <property type="term" value="P:lipid transport"/>
    <property type="evidence" value="ECO:0007669"/>
    <property type="project" value="Ensembl"/>
</dbReference>
<dbReference type="GO" id="GO:0090319">
    <property type="term" value="P:positive regulation of chylomicron remodeling"/>
    <property type="evidence" value="ECO:0007669"/>
    <property type="project" value="Ensembl"/>
</dbReference>
<dbReference type="GO" id="GO:0017038">
    <property type="term" value="P:protein import"/>
    <property type="evidence" value="ECO:0007669"/>
    <property type="project" value="Ensembl"/>
</dbReference>
<dbReference type="GO" id="GO:0071503">
    <property type="term" value="P:response to heparin"/>
    <property type="evidence" value="ECO:0007669"/>
    <property type="project" value="Ensembl"/>
</dbReference>
<dbReference type="Proteomes" id="UP000694385">
    <property type="component" value="Unassembled WGS sequence"/>
</dbReference>
<dbReference type="GO" id="GO:0016324">
    <property type="term" value="C:apical plasma membrane"/>
    <property type="evidence" value="ECO:0007669"/>
    <property type="project" value="Ensembl"/>
</dbReference>
<keyword evidence="6" id="KW-1185">Reference proteome</keyword>
<dbReference type="PANTHER" id="PTHR16983">
    <property type="entry name" value="UPAR/LY6 DOMAIN-CONTAINING PROTEIN"/>
    <property type="match status" value="1"/>
</dbReference>
<dbReference type="InterPro" id="IPR051110">
    <property type="entry name" value="Ly-6/neurotoxin-like_GPI-ap"/>
</dbReference>
<dbReference type="GO" id="GO:0035478">
    <property type="term" value="F:chylomicron binding"/>
    <property type="evidence" value="ECO:0007669"/>
    <property type="project" value="Ensembl"/>
</dbReference>
<reference evidence="5" key="1">
    <citation type="submission" date="2025-08" db="UniProtKB">
        <authorList>
            <consortium name="Ensembl"/>
        </authorList>
    </citation>
    <scope>IDENTIFICATION</scope>
</reference>
<feature type="region of interest" description="Disordered" evidence="2">
    <location>
        <begin position="19"/>
        <end position="55"/>
    </location>
</feature>
<dbReference type="Pfam" id="PF00087">
    <property type="entry name" value="Toxin_TOLIP"/>
    <property type="match status" value="1"/>
</dbReference>
<dbReference type="GO" id="GO:0045056">
    <property type="term" value="P:transcytosis"/>
    <property type="evidence" value="ECO:0007669"/>
    <property type="project" value="Ensembl"/>
</dbReference>
<dbReference type="GO" id="GO:0034394">
    <property type="term" value="P:protein localization to cell surface"/>
    <property type="evidence" value="ECO:0007669"/>
    <property type="project" value="Ensembl"/>
</dbReference>
<dbReference type="GO" id="GO:0070328">
    <property type="term" value="P:triglyceride homeostasis"/>
    <property type="evidence" value="ECO:0007669"/>
    <property type="project" value="Ensembl"/>
</dbReference>
<dbReference type="GO" id="GO:0030550">
    <property type="term" value="F:acetylcholine receptor inhibitor activity"/>
    <property type="evidence" value="ECO:0007669"/>
    <property type="project" value="TreeGrafter"/>
</dbReference>
<protein>
    <submittedName>
        <fullName evidence="5">GPI-anchored HDL-binding protein 1</fullName>
    </submittedName>
</protein>
<dbReference type="GeneTree" id="ENSGT00940000153378"/>
<dbReference type="PANTHER" id="PTHR16983:SF12">
    <property type="entry name" value="GLYCOSYLPHOSPHATIDYLINOSITOL-ANCHORED HIGH DENSITY LIPOPROTEIN-BINDING PROTEIN 1"/>
    <property type="match status" value="1"/>
</dbReference>
<dbReference type="SUPFAM" id="SSF57302">
    <property type="entry name" value="Snake toxin-like"/>
    <property type="match status" value="1"/>
</dbReference>
<feature type="region of interest" description="Disordered" evidence="2">
    <location>
        <begin position="145"/>
        <end position="169"/>
    </location>
</feature>
<evidence type="ECO:0000313" key="6">
    <source>
        <dbReference type="Proteomes" id="UP000694385"/>
    </source>
</evidence>
<sequence>MKVLSAVLLALLLCGQPGSRGTQEEYSNGDFEPESYGYDDDEEDEEEEEEANMIPSSKDRAALKCYTCQMLRSGESCNQTQSCFHRQPFCTMLVSHGTTDTGLLTTYSMWCTDTCQPIIKTVEGTQVTQTCCQSTLCNVPPWQSSQGQDPLGGSAGHPKGGRAGWPQGGKAGHPWGSGAGCLQECPENVSTALLFSLFTTLWGSGA</sequence>
<dbReference type="GO" id="GO:0060230">
    <property type="term" value="F:lipoprotein lipase activator activity"/>
    <property type="evidence" value="ECO:0007669"/>
    <property type="project" value="Ensembl"/>
</dbReference>
<dbReference type="Ensembl" id="ENSJJAT00000017399.1">
    <property type="protein sequence ID" value="ENSJJAP00000010933.1"/>
    <property type="gene ID" value="ENSJJAG00000014382.1"/>
</dbReference>
<dbReference type="GO" id="GO:0010902">
    <property type="term" value="P:positive regulation of very-low-density lipoprotein particle remodeling"/>
    <property type="evidence" value="ECO:0007669"/>
    <property type="project" value="Ensembl"/>
</dbReference>
<reference evidence="5" key="2">
    <citation type="submission" date="2025-09" db="UniProtKB">
        <authorList>
            <consortium name="Ensembl"/>
        </authorList>
    </citation>
    <scope>IDENTIFICATION</scope>
</reference>
<gene>
    <name evidence="5" type="primary">Gpihbp1</name>
</gene>
<feature type="signal peptide" evidence="3">
    <location>
        <begin position="1"/>
        <end position="21"/>
    </location>
</feature>
<dbReference type="GO" id="GO:0045723">
    <property type="term" value="P:positive regulation of fatty acid biosynthetic process"/>
    <property type="evidence" value="ECO:0007669"/>
    <property type="project" value="Ensembl"/>
</dbReference>
<feature type="domain" description="Snake toxin/toxin-like" evidence="4">
    <location>
        <begin position="63"/>
        <end position="138"/>
    </location>
</feature>
<proteinExistence type="predicted"/>
<dbReference type="GO" id="GO:0016323">
    <property type="term" value="C:basolateral plasma membrane"/>
    <property type="evidence" value="ECO:0007669"/>
    <property type="project" value="Ensembl"/>
</dbReference>
<dbReference type="OMA" id="MWCTDSC"/>
<evidence type="ECO:0000256" key="2">
    <source>
        <dbReference type="SAM" id="MobiDB-lite"/>
    </source>
</evidence>
<feature type="chain" id="PRO_5034489778" evidence="3">
    <location>
        <begin position="22"/>
        <end position="206"/>
    </location>
</feature>
<evidence type="ECO:0000256" key="3">
    <source>
        <dbReference type="SAM" id="SignalP"/>
    </source>
</evidence>